<proteinExistence type="predicted"/>
<protein>
    <recommendedName>
        <fullName evidence="5">Transmembrane protein (PGPGW)</fullName>
    </recommendedName>
</protein>
<evidence type="ECO:0000256" key="1">
    <source>
        <dbReference type="SAM" id="MobiDB-lite"/>
    </source>
</evidence>
<gene>
    <name evidence="3" type="ORF">OCH7691_02209</name>
</gene>
<keyword evidence="2" id="KW-0472">Membrane</keyword>
<keyword evidence="4" id="KW-1185">Reference proteome</keyword>
<keyword evidence="2" id="KW-0812">Transmembrane</keyword>
<evidence type="ECO:0008006" key="5">
    <source>
        <dbReference type="Google" id="ProtNLM"/>
    </source>
</evidence>
<reference evidence="3 4" key="1">
    <citation type="submission" date="2017-03" db="EMBL/GenBank/DDBJ databases">
        <authorList>
            <person name="Afonso C.L."/>
            <person name="Miller P.J."/>
            <person name="Scott M.A."/>
            <person name="Spackman E."/>
            <person name="Goraichik I."/>
            <person name="Dimitrov K.M."/>
            <person name="Suarez D.L."/>
            <person name="Swayne D.E."/>
        </authorList>
    </citation>
    <scope>NUCLEOTIDE SEQUENCE [LARGE SCALE GENOMIC DNA]</scope>
    <source>
        <strain evidence="3 4">CECT 7691</strain>
    </source>
</reference>
<dbReference type="Proteomes" id="UP000193200">
    <property type="component" value="Unassembled WGS sequence"/>
</dbReference>
<keyword evidence="2" id="KW-1133">Transmembrane helix</keyword>
<dbReference type="InParanoid" id="A0A1Y5SWT6"/>
<dbReference type="RefSeq" id="WP_085883393.1">
    <property type="nucleotide sequence ID" value="NZ_FWFR01000001.1"/>
</dbReference>
<evidence type="ECO:0000313" key="3">
    <source>
        <dbReference type="EMBL" id="SLN50238.1"/>
    </source>
</evidence>
<sequence>MSPLRKVRKRLPASRVARIAIGVLLVIGGLLGFLPVLGFWMIPLGAMVLSIDLPAVRRLRRRVEVWWGRERPAWLRLGARRQSAPSGRGSDAGKGAPAGGPGRAGRPGADGRR</sequence>
<feature type="region of interest" description="Disordered" evidence="1">
    <location>
        <begin position="78"/>
        <end position="113"/>
    </location>
</feature>
<name>A0A1Y5SWT6_9PROT</name>
<dbReference type="AlphaFoldDB" id="A0A1Y5SWT6"/>
<feature type="compositionally biased region" description="Gly residues" evidence="1">
    <location>
        <begin position="90"/>
        <end position="105"/>
    </location>
</feature>
<evidence type="ECO:0000313" key="4">
    <source>
        <dbReference type="Proteomes" id="UP000193200"/>
    </source>
</evidence>
<accession>A0A1Y5SWT6</accession>
<dbReference type="EMBL" id="FWFR01000001">
    <property type="protein sequence ID" value="SLN50238.1"/>
    <property type="molecule type" value="Genomic_DNA"/>
</dbReference>
<feature type="transmembrane region" description="Helical" evidence="2">
    <location>
        <begin position="12"/>
        <end position="31"/>
    </location>
</feature>
<organism evidence="3 4">
    <name type="scientific">Oceanibacterium hippocampi</name>
    <dbReference type="NCBI Taxonomy" id="745714"/>
    <lineage>
        <taxon>Bacteria</taxon>
        <taxon>Pseudomonadati</taxon>
        <taxon>Pseudomonadota</taxon>
        <taxon>Alphaproteobacteria</taxon>
        <taxon>Sneathiellales</taxon>
        <taxon>Sneathiellaceae</taxon>
        <taxon>Oceanibacterium</taxon>
    </lineage>
</organism>
<evidence type="ECO:0000256" key="2">
    <source>
        <dbReference type="SAM" id="Phobius"/>
    </source>
</evidence>